<evidence type="ECO:0000313" key="2">
    <source>
        <dbReference type="Proteomes" id="UP000468717"/>
    </source>
</evidence>
<dbReference type="EMBL" id="WFLI01000106">
    <property type="protein sequence ID" value="KAB8057374.1"/>
    <property type="molecule type" value="Genomic_DNA"/>
</dbReference>
<dbReference type="InterPro" id="IPR010069">
    <property type="entry name" value="CdiA_FHA1_rpt"/>
</dbReference>
<feature type="non-terminal residue" evidence="1">
    <location>
        <position position="1"/>
    </location>
</feature>
<accession>A0A6I1HFA3</accession>
<evidence type="ECO:0000313" key="1">
    <source>
        <dbReference type="EMBL" id="KAB8057374.1"/>
    </source>
</evidence>
<keyword evidence="2" id="KW-1185">Reference proteome</keyword>
<gene>
    <name evidence="1" type="ORF">GCN75_28820</name>
</gene>
<dbReference type="Proteomes" id="UP000468717">
    <property type="component" value="Unassembled WGS sequence"/>
</dbReference>
<sequence>GKSALDLALSGLQNQGGQIQVLGNIGLNAGGGSINNQQGLIRSGAAVTVTGGAIDNASTLGANQGIEGVQVTLNSANVSNVQGAVRADGNLAINSAGSINNTLGMLSAGSTLSLQDSGPGRGLAITNTGGTIIGGQRTDIRAGSLSGDGKVLSQQDLALDLAGNFTLNAGAEIMANGNAGITIGGLLTNAGKIQARSTLTLGAANFDNTSTGDINAGTTRVNVGGVLN</sequence>
<organism evidence="1 2">
    <name type="scientific">Janthinobacterium violaceinigrum</name>
    <dbReference type="NCBI Taxonomy" id="2654252"/>
    <lineage>
        <taxon>Bacteria</taxon>
        <taxon>Pseudomonadati</taxon>
        <taxon>Pseudomonadota</taxon>
        <taxon>Betaproteobacteria</taxon>
        <taxon>Burkholderiales</taxon>
        <taxon>Oxalobacteraceae</taxon>
        <taxon>Janthinobacterium</taxon>
    </lineage>
</organism>
<comment type="caution">
    <text evidence="1">The sequence shown here is derived from an EMBL/GenBank/DDBJ whole genome shotgun (WGS) entry which is preliminary data.</text>
</comment>
<protein>
    <submittedName>
        <fullName evidence="1">Adhesin</fullName>
    </submittedName>
</protein>
<feature type="non-terminal residue" evidence="1">
    <location>
        <position position="228"/>
    </location>
</feature>
<proteinExistence type="predicted"/>
<dbReference type="NCBIfam" id="TIGR01731">
    <property type="entry name" value="fil_hemag_20aa"/>
    <property type="match status" value="6"/>
</dbReference>
<reference evidence="1 2" key="1">
    <citation type="submission" date="2019-10" db="EMBL/GenBank/DDBJ databases">
        <title>Three novel species isolated from a subtropical stream in China.</title>
        <authorList>
            <person name="Lu H."/>
        </authorList>
    </citation>
    <scope>NUCLEOTIDE SEQUENCE [LARGE SCALE GENOMIC DNA]</scope>
    <source>
        <strain evidence="1 2">FT13W</strain>
    </source>
</reference>
<dbReference type="RefSeq" id="WP_226941631.1">
    <property type="nucleotide sequence ID" value="NZ_WFLI01000106.1"/>
</dbReference>
<name>A0A6I1HFA3_9BURK</name>
<dbReference type="AlphaFoldDB" id="A0A6I1HFA3"/>